<organism evidence="1 2">
    <name type="scientific">Ajellomyces capsulatus (strain H88)</name>
    <name type="common">Darling's disease fungus</name>
    <name type="synonym">Histoplasma capsulatum</name>
    <dbReference type="NCBI Taxonomy" id="544711"/>
    <lineage>
        <taxon>Eukaryota</taxon>
        <taxon>Fungi</taxon>
        <taxon>Dikarya</taxon>
        <taxon>Ascomycota</taxon>
        <taxon>Pezizomycotina</taxon>
        <taxon>Eurotiomycetes</taxon>
        <taxon>Eurotiomycetidae</taxon>
        <taxon>Onygenales</taxon>
        <taxon>Ajellomycetaceae</taxon>
        <taxon>Histoplasma</taxon>
    </lineage>
</organism>
<protein>
    <submittedName>
        <fullName evidence="1">Uncharacterized protein</fullName>
    </submittedName>
</protein>
<evidence type="ECO:0000313" key="1">
    <source>
        <dbReference type="EMBL" id="QSS54146.1"/>
    </source>
</evidence>
<name>A0A8A1LJL4_AJEC8</name>
<reference evidence="1" key="1">
    <citation type="submission" date="2021-01" db="EMBL/GenBank/DDBJ databases">
        <title>Chromosome-level genome assembly of a human fungal pathogen reveals clustering of transcriptionally co-regulated genes.</title>
        <authorList>
            <person name="Voorhies M."/>
            <person name="Cohen S."/>
            <person name="Shea T.P."/>
            <person name="Petrus S."/>
            <person name="Munoz J.F."/>
            <person name="Poplawski S."/>
            <person name="Goldman W.E."/>
            <person name="Michael T."/>
            <person name="Cuomo C.A."/>
            <person name="Sil A."/>
            <person name="Beyhan S."/>
        </authorList>
    </citation>
    <scope>NUCLEOTIDE SEQUENCE</scope>
    <source>
        <strain evidence="1">H88</strain>
    </source>
</reference>
<dbReference type="VEuPathDB" id="FungiDB:I7I53_01614"/>
<dbReference type="Proteomes" id="UP000663419">
    <property type="component" value="Chromosome 3"/>
</dbReference>
<proteinExistence type="predicted"/>
<accession>A0A8A1LJL4</accession>
<gene>
    <name evidence="1" type="ORF">I7I53_01614</name>
</gene>
<dbReference type="EMBL" id="CP069104">
    <property type="protein sequence ID" value="QSS54146.1"/>
    <property type="molecule type" value="Genomic_DNA"/>
</dbReference>
<dbReference type="AlphaFoldDB" id="A0A8A1LJL4"/>
<sequence length="63" mass="7412">MYRVLFTSSTCQLESTLMIMKKLTIQKMVDFDFYKDGVSRIDSYVENKSLHMPQVCMINLLLL</sequence>
<evidence type="ECO:0000313" key="2">
    <source>
        <dbReference type="Proteomes" id="UP000663419"/>
    </source>
</evidence>